<organism evidence="2 3">
    <name type="scientific">Bifidobacterium scardovii</name>
    <dbReference type="NCBI Taxonomy" id="158787"/>
    <lineage>
        <taxon>Bacteria</taxon>
        <taxon>Bacillati</taxon>
        <taxon>Actinomycetota</taxon>
        <taxon>Actinomycetes</taxon>
        <taxon>Bifidobacteriales</taxon>
        <taxon>Bifidobacteriaceae</taxon>
        <taxon>Bifidobacterium</taxon>
    </lineage>
</organism>
<evidence type="ECO:0000256" key="1">
    <source>
        <dbReference type="SAM" id="MobiDB-lite"/>
    </source>
</evidence>
<dbReference type="OrthoDB" id="3173471at2"/>
<dbReference type="EMBL" id="JGZO01000002">
    <property type="protein sequence ID" value="KFI95628.1"/>
    <property type="molecule type" value="Genomic_DNA"/>
</dbReference>
<name>A0A087DJC8_9BIFI</name>
<evidence type="ECO:0000313" key="2">
    <source>
        <dbReference type="EMBL" id="KFI95628.1"/>
    </source>
</evidence>
<gene>
    <name evidence="2" type="ORF">BSCA_0660</name>
</gene>
<reference evidence="2 3" key="1">
    <citation type="submission" date="2014-03" db="EMBL/GenBank/DDBJ databases">
        <title>Genomics of Bifidobacteria.</title>
        <authorList>
            <person name="Ventura M."/>
            <person name="Milani C."/>
            <person name="Lugli G.A."/>
        </authorList>
    </citation>
    <scope>NUCLEOTIDE SEQUENCE [LARGE SCALE GENOMIC DNA]</scope>
    <source>
        <strain evidence="2 3">LMG 21589</strain>
    </source>
</reference>
<keyword evidence="3" id="KW-1185">Reference proteome</keyword>
<dbReference type="InterPro" id="IPR011335">
    <property type="entry name" value="Restrct_endonuc-II-like"/>
</dbReference>
<evidence type="ECO:0008006" key="4">
    <source>
        <dbReference type="Google" id="ProtNLM"/>
    </source>
</evidence>
<dbReference type="Gene3D" id="3.40.960.10">
    <property type="entry name" value="VSR Endonuclease"/>
    <property type="match status" value="1"/>
</dbReference>
<dbReference type="SUPFAM" id="SSF52980">
    <property type="entry name" value="Restriction endonuclease-like"/>
    <property type="match status" value="1"/>
</dbReference>
<dbReference type="RefSeq" id="WP_033519801.1">
    <property type="nucleotide sequence ID" value="NZ_CAUPKV010000047.1"/>
</dbReference>
<dbReference type="eggNOG" id="COG2852">
    <property type="taxonomic scope" value="Bacteria"/>
</dbReference>
<comment type="caution">
    <text evidence="2">The sequence shown here is derived from an EMBL/GenBank/DDBJ whole genome shotgun (WGS) entry which is preliminary data.</text>
</comment>
<feature type="region of interest" description="Disordered" evidence="1">
    <location>
        <begin position="1"/>
        <end position="52"/>
    </location>
</feature>
<evidence type="ECO:0000313" key="3">
    <source>
        <dbReference type="Proteomes" id="UP000029033"/>
    </source>
</evidence>
<feature type="compositionally biased region" description="Basic and acidic residues" evidence="1">
    <location>
        <begin position="7"/>
        <end position="40"/>
    </location>
</feature>
<dbReference type="AlphaFoldDB" id="A0A087DJC8"/>
<dbReference type="STRING" id="158787.BSCA_0660"/>
<protein>
    <recommendedName>
        <fullName evidence="4">DUF559 domain-containing protein</fullName>
    </recommendedName>
</protein>
<proteinExistence type="predicted"/>
<dbReference type="GeneID" id="85166798"/>
<dbReference type="Proteomes" id="UP000029033">
    <property type="component" value="Unassembled WGS sequence"/>
</dbReference>
<sequence length="336" mass="38367">MNVQRDNIQRDNVQHDNVDYPRERDAAAERGAGRRHDGAGDHAGSFYPGGGRPHNISEAALNEVARRMVMRCEWIRAGSASPLVFSHVTALALMGIELPMQRRFGMDEAHVVVPSRNETHRRKGVKYHVWRGLLDTVAIGGTGLECASPLTAWAQMSDTLSLGELVVLGDSIMRGDRGIYRCNRSDFGDFLLTELRFRGKAKCRRALRFMAEGVDSSWETRLRLALLQHGLPFPEVNHAVYDRLLDHDLRIDLAYPEHKVALEYQGDHHRTSRAQYRFDQTKRRHLQDMGWRVITVTSDDLRDDASRLDLSRSVARSMRARMPMRLRPKYRALCEA</sequence>
<accession>A0A087DJC8</accession>